<dbReference type="InterPro" id="IPR020583">
    <property type="entry name" value="Inositol_monoP_metal-BS"/>
</dbReference>
<gene>
    <name evidence="13" type="ORF">SAMN05216551_102502</name>
</gene>
<dbReference type="Pfam" id="PF00459">
    <property type="entry name" value="Inositol_P"/>
    <property type="match status" value="1"/>
</dbReference>
<dbReference type="PROSITE" id="PS00629">
    <property type="entry name" value="IMP_1"/>
    <property type="match status" value="1"/>
</dbReference>
<dbReference type="PANTHER" id="PTHR43200">
    <property type="entry name" value="PHOSPHATASE"/>
    <property type="match status" value="1"/>
</dbReference>
<dbReference type="GO" id="GO:0004401">
    <property type="term" value="F:histidinol-phosphatase activity"/>
    <property type="evidence" value="ECO:0007669"/>
    <property type="project" value="UniProtKB-UniRule"/>
</dbReference>
<feature type="binding site" evidence="12">
    <location>
        <position position="235"/>
    </location>
    <ligand>
        <name>Mg(2+)</name>
        <dbReference type="ChEBI" id="CHEBI:18420"/>
        <label>1</label>
        <note>catalytic</note>
    </ligand>
</feature>
<evidence type="ECO:0000256" key="9">
    <source>
        <dbReference type="ARBA" id="ARBA00023102"/>
    </source>
</evidence>
<evidence type="ECO:0000256" key="10">
    <source>
        <dbReference type="ARBA" id="ARBA00049158"/>
    </source>
</evidence>
<dbReference type="Gene3D" id="3.30.540.10">
    <property type="entry name" value="Fructose-1,6-Bisphosphatase, subunit A, domain 1"/>
    <property type="match status" value="1"/>
</dbReference>
<dbReference type="GO" id="GO:0000105">
    <property type="term" value="P:L-histidine biosynthetic process"/>
    <property type="evidence" value="ECO:0007669"/>
    <property type="project" value="UniProtKB-UniRule"/>
</dbReference>
<keyword evidence="6 12" id="KW-0479">Metal-binding</keyword>
<organism evidence="13 14">
    <name type="scientific">Chitinasiproducens palmae</name>
    <dbReference type="NCBI Taxonomy" id="1770053"/>
    <lineage>
        <taxon>Bacteria</taxon>
        <taxon>Pseudomonadati</taxon>
        <taxon>Pseudomonadota</taxon>
        <taxon>Betaproteobacteria</taxon>
        <taxon>Burkholderiales</taxon>
        <taxon>Burkholderiaceae</taxon>
        <taxon>Chitinasiproducens</taxon>
    </lineage>
</organism>
<evidence type="ECO:0000256" key="1">
    <source>
        <dbReference type="ARBA" id="ARBA00001946"/>
    </source>
</evidence>
<comment type="catalytic activity">
    <reaction evidence="10">
        <text>L-histidinol phosphate + H2O = L-histidinol + phosphate</text>
        <dbReference type="Rhea" id="RHEA:14465"/>
        <dbReference type="ChEBI" id="CHEBI:15377"/>
        <dbReference type="ChEBI" id="CHEBI:43474"/>
        <dbReference type="ChEBI" id="CHEBI:57699"/>
        <dbReference type="ChEBI" id="CHEBI:57980"/>
        <dbReference type="EC" id="3.1.3.15"/>
    </reaction>
</comment>
<sequence length="286" mass="30951">MSHRTVALVASVSARARITRPRLPADPRELIRFVHAAADAARPVSLGHFRHPLQVDMKPDRSPVTIADRSVEALLRAHIAMRFPAHGILGEEQEAVGKDAEYLWVIDPLDGTRSYVSGWPLWGTLIALLHCGEPVLGLIDMPVLGERWLGIAHEYTMFHGAGEPRTCQTSERCALSDATLYTTSPDAFDARELQAFEAVSERVHARRFGGDCYSYGLLASGHLDIVIEAGLQPYDYLALVPIVEAAGGVITDWLGRRLSVDSGGRVLAAASAALHDAALAILASHA</sequence>
<evidence type="ECO:0000313" key="14">
    <source>
        <dbReference type="Proteomes" id="UP000243719"/>
    </source>
</evidence>
<dbReference type="CDD" id="cd01641">
    <property type="entry name" value="Bacterial_IMPase_like_1"/>
    <property type="match status" value="1"/>
</dbReference>
<dbReference type="STRING" id="1770053.SAMN05216551_102502"/>
<keyword evidence="7" id="KW-0378">Hydrolase</keyword>
<dbReference type="InterPro" id="IPR051090">
    <property type="entry name" value="Inositol_monoP_superfamily"/>
</dbReference>
<name>A0A1H2PLL0_9BURK</name>
<comment type="similarity">
    <text evidence="3">Belongs to the inositol monophosphatase superfamily.</text>
</comment>
<dbReference type="SUPFAM" id="SSF56655">
    <property type="entry name" value="Carbohydrate phosphatase"/>
    <property type="match status" value="1"/>
</dbReference>
<keyword evidence="8 12" id="KW-0460">Magnesium</keyword>
<feature type="binding site" evidence="12">
    <location>
        <position position="91"/>
    </location>
    <ligand>
        <name>Mg(2+)</name>
        <dbReference type="ChEBI" id="CHEBI:18420"/>
        <label>1</label>
        <note>catalytic</note>
    </ligand>
</feature>
<evidence type="ECO:0000256" key="4">
    <source>
        <dbReference type="ARBA" id="ARBA00013085"/>
    </source>
</evidence>
<accession>A0A1H2PLL0</accession>
<dbReference type="PRINTS" id="PR00377">
    <property type="entry name" value="IMPHPHTASES"/>
</dbReference>
<evidence type="ECO:0000256" key="12">
    <source>
        <dbReference type="PIRSR" id="PIRSR600760-2"/>
    </source>
</evidence>
<dbReference type="GO" id="GO:0046872">
    <property type="term" value="F:metal ion binding"/>
    <property type="evidence" value="ECO:0007669"/>
    <property type="project" value="UniProtKB-KW"/>
</dbReference>
<dbReference type="InterPro" id="IPR011809">
    <property type="entry name" value="His_9_proposed"/>
</dbReference>
<dbReference type="EMBL" id="FNLO01000002">
    <property type="protein sequence ID" value="SDV47346.1"/>
    <property type="molecule type" value="Genomic_DNA"/>
</dbReference>
<evidence type="ECO:0000313" key="13">
    <source>
        <dbReference type="EMBL" id="SDV47346.1"/>
    </source>
</evidence>
<evidence type="ECO:0000256" key="8">
    <source>
        <dbReference type="ARBA" id="ARBA00022842"/>
    </source>
</evidence>
<keyword evidence="5" id="KW-0028">Amino-acid biosynthesis</keyword>
<keyword evidence="9" id="KW-0368">Histidine biosynthesis</keyword>
<dbReference type="AlphaFoldDB" id="A0A1H2PLL0"/>
<keyword evidence="14" id="KW-1185">Reference proteome</keyword>
<dbReference type="PANTHER" id="PTHR43200:SF6">
    <property type="entry name" value="3'(2'),5'-BISPHOSPHATE NUCLEOTIDASE"/>
    <property type="match status" value="1"/>
</dbReference>
<dbReference type="RefSeq" id="WP_091905870.1">
    <property type="nucleotide sequence ID" value="NZ_FNLO01000002.1"/>
</dbReference>
<feature type="binding site" evidence="12">
    <location>
        <position position="107"/>
    </location>
    <ligand>
        <name>Mg(2+)</name>
        <dbReference type="ChEBI" id="CHEBI:18420"/>
        <label>1</label>
        <note>catalytic</note>
    </ligand>
</feature>
<dbReference type="OrthoDB" id="9785695at2"/>
<protein>
    <recommendedName>
        <fullName evidence="4 11">Histidinol-phosphatase</fullName>
        <ecNumber evidence="4 11">3.1.3.15</ecNumber>
    </recommendedName>
</protein>
<proteinExistence type="inferred from homology"/>
<dbReference type="Proteomes" id="UP000243719">
    <property type="component" value="Unassembled WGS sequence"/>
</dbReference>
<dbReference type="NCBIfam" id="TIGR02067">
    <property type="entry name" value="his_9_HisN"/>
    <property type="match status" value="1"/>
</dbReference>
<comment type="cofactor">
    <cofactor evidence="1 12">
        <name>Mg(2+)</name>
        <dbReference type="ChEBI" id="CHEBI:18420"/>
    </cofactor>
</comment>
<dbReference type="Gene3D" id="3.40.190.80">
    <property type="match status" value="1"/>
</dbReference>
<dbReference type="EC" id="3.1.3.15" evidence="4 11"/>
<feature type="binding site" evidence="12">
    <location>
        <position position="109"/>
    </location>
    <ligand>
        <name>Mg(2+)</name>
        <dbReference type="ChEBI" id="CHEBI:18420"/>
        <label>1</label>
        <note>catalytic</note>
    </ligand>
</feature>
<evidence type="ECO:0000256" key="5">
    <source>
        <dbReference type="ARBA" id="ARBA00022605"/>
    </source>
</evidence>
<evidence type="ECO:0000256" key="11">
    <source>
        <dbReference type="NCBIfam" id="TIGR02067"/>
    </source>
</evidence>
<dbReference type="InterPro" id="IPR000760">
    <property type="entry name" value="Inositol_monophosphatase-like"/>
</dbReference>
<evidence type="ECO:0000256" key="7">
    <source>
        <dbReference type="ARBA" id="ARBA00022801"/>
    </source>
</evidence>
<evidence type="ECO:0000256" key="2">
    <source>
        <dbReference type="ARBA" id="ARBA00004970"/>
    </source>
</evidence>
<comment type="pathway">
    <text evidence="2">Amino-acid biosynthesis; L-histidine biosynthesis; L-histidine from 5-phospho-alpha-D-ribose 1-diphosphate: step 8/9.</text>
</comment>
<reference evidence="14" key="1">
    <citation type="submission" date="2016-09" db="EMBL/GenBank/DDBJ databases">
        <authorList>
            <person name="Varghese N."/>
            <person name="Submissions S."/>
        </authorList>
    </citation>
    <scope>NUCLEOTIDE SEQUENCE [LARGE SCALE GENOMIC DNA]</scope>
    <source>
        <strain evidence="14">JS23</strain>
    </source>
</reference>
<evidence type="ECO:0000256" key="6">
    <source>
        <dbReference type="ARBA" id="ARBA00022723"/>
    </source>
</evidence>
<dbReference type="UniPathway" id="UPA00031">
    <property type="reaction ID" value="UER00013"/>
</dbReference>
<feature type="binding site" evidence="12">
    <location>
        <position position="110"/>
    </location>
    <ligand>
        <name>Mg(2+)</name>
        <dbReference type="ChEBI" id="CHEBI:18420"/>
        <label>1</label>
        <note>catalytic</note>
    </ligand>
</feature>
<evidence type="ECO:0000256" key="3">
    <source>
        <dbReference type="ARBA" id="ARBA00009759"/>
    </source>
</evidence>